<feature type="domain" description="BRCT" evidence="16">
    <location>
        <begin position="581"/>
        <end position="660"/>
    </location>
</feature>
<evidence type="ECO:0000259" key="16">
    <source>
        <dbReference type="PROSITE" id="PS50172"/>
    </source>
</evidence>
<dbReference type="InterPro" id="IPR004149">
    <property type="entry name" value="Znf_DNAligase_C4"/>
</dbReference>
<dbReference type="Gene3D" id="1.10.150.20">
    <property type="entry name" value="5' to 3' exonuclease, C-terminal subdomain"/>
    <property type="match status" value="2"/>
</dbReference>
<dbReference type="SMART" id="SM00532">
    <property type="entry name" value="LIGANc"/>
    <property type="match status" value="1"/>
</dbReference>
<dbReference type="FunFam" id="1.10.150.20:FF:000007">
    <property type="entry name" value="DNA ligase"/>
    <property type="match status" value="1"/>
</dbReference>
<dbReference type="Pfam" id="PF12826">
    <property type="entry name" value="HHH_2"/>
    <property type="match status" value="1"/>
</dbReference>
<dbReference type="Gene3D" id="3.40.50.10190">
    <property type="entry name" value="BRCT domain"/>
    <property type="match status" value="1"/>
</dbReference>
<dbReference type="SMART" id="SM00278">
    <property type="entry name" value="HhH1"/>
    <property type="match status" value="4"/>
</dbReference>
<feature type="binding site" evidence="15">
    <location>
        <position position="403"/>
    </location>
    <ligand>
        <name>Zn(2+)</name>
        <dbReference type="ChEBI" id="CHEBI:29105"/>
    </ligand>
</feature>
<feature type="active site" description="N6-AMP-lysine intermediate" evidence="15">
    <location>
        <position position="111"/>
    </location>
</feature>
<dbReference type="InterPro" id="IPR036420">
    <property type="entry name" value="BRCT_dom_sf"/>
</dbReference>
<dbReference type="Pfam" id="PF00533">
    <property type="entry name" value="BRCT"/>
    <property type="match status" value="1"/>
</dbReference>
<feature type="binding site" evidence="15">
    <location>
        <position position="306"/>
    </location>
    <ligand>
        <name>NAD(+)</name>
        <dbReference type="ChEBI" id="CHEBI:57540"/>
    </ligand>
</feature>
<dbReference type="InterPro" id="IPR010994">
    <property type="entry name" value="RuvA_2-like"/>
</dbReference>
<evidence type="ECO:0000256" key="6">
    <source>
        <dbReference type="ARBA" id="ARBA00022723"/>
    </source>
</evidence>
<evidence type="ECO:0000256" key="15">
    <source>
        <dbReference type="HAMAP-Rule" id="MF_01588"/>
    </source>
</evidence>
<dbReference type="InterPro" id="IPR041663">
    <property type="entry name" value="DisA/LigA_HHH"/>
</dbReference>
<dbReference type="CDD" id="cd17748">
    <property type="entry name" value="BRCT_DNA_ligase_like"/>
    <property type="match status" value="1"/>
</dbReference>
<dbReference type="InterPro" id="IPR013839">
    <property type="entry name" value="DNAligase_adenylation"/>
</dbReference>
<dbReference type="GO" id="GO:0003911">
    <property type="term" value="F:DNA ligase (NAD+) activity"/>
    <property type="evidence" value="ECO:0007669"/>
    <property type="project" value="UniProtKB-UniRule"/>
</dbReference>
<evidence type="ECO:0000256" key="2">
    <source>
        <dbReference type="ARBA" id="ARBA00012722"/>
    </source>
</evidence>
<evidence type="ECO:0000313" key="17">
    <source>
        <dbReference type="EMBL" id="SHG71860.1"/>
    </source>
</evidence>
<dbReference type="NCBIfam" id="NF005932">
    <property type="entry name" value="PRK07956.1"/>
    <property type="match status" value="1"/>
</dbReference>
<comment type="catalytic activity">
    <reaction evidence="13 15">
        <text>NAD(+) + (deoxyribonucleotide)n-3'-hydroxyl + 5'-phospho-(deoxyribonucleotide)m = (deoxyribonucleotide)n+m + AMP + beta-nicotinamide D-nucleotide.</text>
        <dbReference type="EC" id="6.5.1.2"/>
    </reaction>
</comment>
<evidence type="ECO:0000256" key="5">
    <source>
        <dbReference type="ARBA" id="ARBA00022705"/>
    </source>
</evidence>
<feature type="binding site" evidence="15">
    <location>
        <position position="418"/>
    </location>
    <ligand>
        <name>Zn(2+)</name>
        <dbReference type="ChEBI" id="CHEBI:29105"/>
    </ligand>
</feature>
<accession>A0A1M5M3Q2</accession>
<dbReference type="STRING" id="1123382.SAMN02745221_00821"/>
<dbReference type="CDD" id="cd00114">
    <property type="entry name" value="LIGANc"/>
    <property type="match status" value="1"/>
</dbReference>
<keyword evidence="6 15" id="KW-0479">Metal-binding</keyword>
<dbReference type="AlphaFoldDB" id="A0A1M5M3Q2"/>
<dbReference type="InterPro" id="IPR013840">
    <property type="entry name" value="DNAligase_N"/>
</dbReference>
<keyword evidence="11 15" id="KW-0234">DNA repair</keyword>
<dbReference type="GO" id="GO:0006281">
    <property type="term" value="P:DNA repair"/>
    <property type="evidence" value="ECO:0007669"/>
    <property type="project" value="UniProtKB-KW"/>
</dbReference>
<dbReference type="InterPro" id="IPR001357">
    <property type="entry name" value="BRCT_dom"/>
</dbReference>
<dbReference type="GO" id="GO:0046872">
    <property type="term" value="F:metal ion binding"/>
    <property type="evidence" value="ECO:0007669"/>
    <property type="project" value="UniProtKB-KW"/>
</dbReference>
<dbReference type="InterPro" id="IPR012340">
    <property type="entry name" value="NA-bd_OB-fold"/>
</dbReference>
<feature type="binding site" evidence="15">
    <location>
        <position position="132"/>
    </location>
    <ligand>
        <name>NAD(+)</name>
        <dbReference type="ChEBI" id="CHEBI:57540"/>
    </ligand>
</feature>
<dbReference type="EC" id="6.5.1.2" evidence="2 15"/>
<dbReference type="RefSeq" id="WP_073090470.1">
    <property type="nucleotide sequence ID" value="NZ_FQWY01000010.1"/>
</dbReference>
<dbReference type="PROSITE" id="PS01055">
    <property type="entry name" value="DNA_LIGASE_N1"/>
    <property type="match status" value="1"/>
</dbReference>
<evidence type="ECO:0000256" key="8">
    <source>
        <dbReference type="ARBA" id="ARBA00022833"/>
    </source>
</evidence>
<evidence type="ECO:0000256" key="14">
    <source>
        <dbReference type="ARBA" id="ARBA00060881"/>
    </source>
</evidence>
<keyword evidence="7 15" id="KW-0227">DNA damage</keyword>
<evidence type="ECO:0000313" key="18">
    <source>
        <dbReference type="Proteomes" id="UP000242329"/>
    </source>
</evidence>
<dbReference type="Gene3D" id="3.30.470.30">
    <property type="entry name" value="DNA ligase/mRNA capping enzyme"/>
    <property type="match status" value="1"/>
</dbReference>
<dbReference type="FunFam" id="1.10.287.610:FF:000002">
    <property type="entry name" value="DNA ligase"/>
    <property type="match status" value="1"/>
</dbReference>
<feature type="binding site" evidence="15">
    <location>
        <position position="109"/>
    </location>
    <ligand>
        <name>NAD(+)</name>
        <dbReference type="ChEBI" id="CHEBI:57540"/>
    </ligand>
</feature>
<dbReference type="GO" id="GO:0005829">
    <property type="term" value="C:cytosol"/>
    <property type="evidence" value="ECO:0007669"/>
    <property type="project" value="TreeGrafter"/>
</dbReference>
<feature type="binding site" evidence="15">
    <location>
        <position position="400"/>
    </location>
    <ligand>
        <name>Zn(2+)</name>
        <dbReference type="ChEBI" id="CHEBI:29105"/>
    </ligand>
</feature>
<dbReference type="OrthoDB" id="9759736at2"/>
<feature type="binding site" evidence="15">
    <location>
        <position position="166"/>
    </location>
    <ligand>
        <name>NAD(+)</name>
        <dbReference type="ChEBI" id="CHEBI:57540"/>
    </ligand>
</feature>
<feature type="binding site" evidence="15">
    <location>
        <position position="423"/>
    </location>
    <ligand>
        <name>Zn(2+)</name>
        <dbReference type="ChEBI" id="CHEBI:29105"/>
    </ligand>
</feature>
<dbReference type="Pfam" id="PF03120">
    <property type="entry name" value="OB_DNA_ligase"/>
    <property type="match status" value="1"/>
</dbReference>
<dbReference type="SUPFAM" id="SSF47781">
    <property type="entry name" value="RuvA domain 2-like"/>
    <property type="match status" value="1"/>
</dbReference>
<evidence type="ECO:0000256" key="1">
    <source>
        <dbReference type="ARBA" id="ARBA00004067"/>
    </source>
</evidence>
<dbReference type="Gene3D" id="1.10.287.610">
    <property type="entry name" value="Helix hairpin bin"/>
    <property type="match status" value="1"/>
</dbReference>
<comment type="similarity">
    <text evidence="14 15">Belongs to the NAD-dependent DNA ligase family. LigA subfamily.</text>
</comment>
<organism evidence="17 18">
    <name type="scientific">Thermosyntropha lipolytica DSM 11003</name>
    <dbReference type="NCBI Taxonomy" id="1123382"/>
    <lineage>
        <taxon>Bacteria</taxon>
        <taxon>Bacillati</taxon>
        <taxon>Bacillota</taxon>
        <taxon>Clostridia</taxon>
        <taxon>Eubacteriales</taxon>
        <taxon>Syntrophomonadaceae</taxon>
        <taxon>Thermosyntropha</taxon>
    </lineage>
</organism>
<dbReference type="Proteomes" id="UP000242329">
    <property type="component" value="Unassembled WGS sequence"/>
</dbReference>
<dbReference type="Pfam" id="PF22745">
    <property type="entry name" value="Nlig-Ia"/>
    <property type="match status" value="1"/>
</dbReference>
<dbReference type="PIRSF" id="PIRSF001604">
    <property type="entry name" value="LigA"/>
    <property type="match status" value="1"/>
</dbReference>
<name>A0A1M5M3Q2_9FIRM</name>
<dbReference type="GO" id="GO:0006260">
    <property type="term" value="P:DNA replication"/>
    <property type="evidence" value="ECO:0007669"/>
    <property type="project" value="UniProtKB-KW"/>
</dbReference>
<dbReference type="HAMAP" id="MF_01588">
    <property type="entry name" value="DNA_ligase_A"/>
    <property type="match status" value="1"/>
</dbReference>
<evidence type="ECO:0000256" key="11">
    <source>
        <dbReference type="ARBA" id="ARBA00023204"/>
    </source>
</evidence>
<dbReference type="Pfam" id="PF01653">
    <property type="entry name" value="DNA_ligase_aden"/>
    <property type="match status" value="1"/>
</dbReference>
<evidence type="ECO:0000256" key="9">
    <source>
        <dbReference type="ARBA" id="ARBA00022842"/>
    </source>
</evidence>
<evidence type="ECO:0000256" key="7">
    <source>
        <dbReference type="ARBA" id="ARBA00022763"/>
    </source>
</evidence>
<dbReference type="SUPFAM" id="SSF56091">
    <property type="entry name" value="DNA ligase/mRNA capping enzyme, catalytic domain"/>
    <property type="match status" value="1"/>
</dbReference>
<proteinExistence type="inferred from homology"/>
<keyword evidence="5 15" id="KW-0235">DNA replication</keyword>
<dbReference type="Gene3D" id="6.20.10.30">
    <property type="match status" value="1"/>
</dbReference>
<dbReference type="FunFam" id="1.10.150.20:FF:000006">
    <property type="entry name" value="DNA ligase"/>
    <property type="match status" value="1"/>
</dbReference>
<gene>
    <name evidence="15" type="primary">ligA</name>
    <name evidence="17" type="ORF">SAMN02745221_00821</name>
</gene>
<dbReference type="SMART" id="SM00292">
    <property type="entry name" value="BRCT"/>
    <property type="match status" value="1"/>
</dbReference>
<dbReference type="FunFam" id="3.30.470.30:FF:000001">
    <property type="entry name" value="DNA ligase"/>
    <property type="match status" value="1"/>
</dbReference>
<keyword evidence="8 15" id="KW-0862">Zinc</keyword>
<keyword evidence="18" id="KW-1185">Reference proteome</keyword>
<comment type="cofactor">
    <cofactor evidence="15">
        <name>Mg(2+)</name>
        <dbReference type="ChEBI" id="CHEBI:18420"/>
    </cofactor>
    <cofactor evidence="15">
        <name>Mn(2+)</name>
        <dbReference type="ChEBI" id="CHEBI:29035"/>
    </cofactor>
</comment>
<dbReference type="InterPro" id="IPR004150">
    <property type="entry name" value="NAD_DNA_ligase_OB"/>
</dbReference>
<keyword evidence="9 15" id="KW-0460">Magnesium</keyword>
<dbReference type="Gene3D" id="2.40.50.140">
    <property type="entry name" value="Nucleic acid-binding proteins"/>
    <property type="match status" value="1"/>
</dbReference>
<dbReference type="SUPFAM" id="SSF52113">
    <property type="entry name" value="BRCT domain"/>
    <property type="match status" value="1"/>
</dbReference>
<dbReference type="Pfam" id="PF03119">
    <property type="entry name" value="DNA_ligase_ZBD"/>
    <property type="match status" value="1"/>
</dbReference>
<feature type="binding site" evidence="15">
    <location>
        <begin position="31"/>
        <end position="35"/>
    </location>
    <ligand>
        <name>NAD(+)</name>
        <dbReference type="ChEBI" id="CHEBI:57540"/>
    </ligand>
</feature>
<dbReference type="PROSITE" id="PS50172">
    <property type="entry name" value="BRCT"/>
    <property type="match status" value="1"/>
</dbReference>
<dbReference type="NCBIfam" id="TIGR00575">
    <property type="entry name" value="dnlj"/>
    <property type="match status" value="1"/>
</dbReference>
<protein>
    <recommendedName>
        <fullName evidence="3 15">DNA ligase</fullName>
        <ecNumber evidence="2 15">6.5.1.2</ecNumber>
    </recommendedName>
    <alternativeName>
        <fullName evidence="15">Polydeoxyribonucleotide synthase [NAD(+)]</fullName>
    </alternativeName>
</protein>
<dbReference type="InterPro" id="IPR003583">
    <property type="entry name" value="Hlx-hairpin-Hlx_DNA-bd_motif"/>
</dbReference>
<evidence type="ECO:0000256" key="13">
    <source>
        <dbReference type="ARBA" id="ARBA00034005"/>
    </source>
</evidence>
<evidence type="ECO:0000256" key="4">
    <source>
        <dbReference type="ARBA" id="ARBA00022598"/>
    </source>
</evidence>
<sequence length="660" mass="74730">MDIKEYIEKLREEIRKHDYHYYVLDDPLISDAQYDKLMQELKELEAKYPELITPDSPTQRVGGEGLDRFRTYQHRTPLLSLDNAFSLEDLKEFDRRIRKVEPHPSYMAELKIDGLSIALIYEKGVLKTAATRGDGFTGEEVTANVRTVRAIPLKLKDEINVEVRGEIYMPKEAFLKLNQEKEEKGEKIFANPRNAAAGSLRQLDPKITAKRSLSAFVYDILYIEGVEIRDQEQALTFLKEQGFPVNAHYKLCRDIEEVYDYCLAYGEKRHELPYEIDGVVIKLNPLAPRELLGTTAKSPRWAIAFKFPAEQKETVIKDVEINVGRTGIIAPTAILEPVSLAGTVVSRASLHNFDLVREKDIRIGDTVIVHKAGDIIPEIIFPVKEKRTGKEKEIKVPEYCPVCGSKAVKKEDEVAVRCENINCPARLKESLIFFASREAMDIEGMGPAVIEQLVDKGLVKGIEDIYRLRAEDLEKLERMGKKSAANLIRAIEESKKRPLYRLITALGIKHVGAKTARTLTRYIKNIDQFKTITREELMEIPEVGEKMADSIIDFFRQPRNIAAIESLKELGVNTEEKEERETSGILAGKTVVITGTLSRMSRKEAEELVEKAGGKASGSVSRKTDLVVVGENPGSKYQKARELNVRIVDEEEFLQILGIE</sequence>
<evidence type="ECO:0000256" key="3">
    <source>
        <dbReference type="ARBA" id="ARBA00013308"/>
    </source>
</evidence>
<dbReference type="SUPFAM" id="SSF50249">
    <property type="entry name" value="Nucleic acid-binding proteins"/>
    <property type="match status" value="1"/>
</dbReference>
<keyword evidence="10 15" id="KW-0520">NAD</keyword>
<dbReference type="InterPro" id="IPR001679">
    <property type="entry name" value="DNA_ligase"/>
</dbReference>
<dbReference type="FunFam" id="2.40.50.140:FF:000012">
    <property type="entry name" value="DNA ligase"/>
    <property type="match status" value="1"/>
</dbReference>
<keyword evidence="4 15" id="KW-0436">Ligase</keyword>
<comment type="function">
    <text evidence="1 15">DNA ligase that catalyzes the formation of phosphodiester linkages between 5'-phosphoryl and 3'-hydroxyl groups in double-stranded DNA using NAD as a coenzyme and as the energy source for the reaction. It is essential for DNA replication and repair of damaged DNA.</text>
</comment>
<keyword evidence="12 15" id="KW-0464">Manganese</keyword>
<dbReference type="InterPro" id="IPR018239">
    <property type="entry name" value="DNA_ligase_AS"/>
</dbReference>
<dbReference type="GO" id="GO:0003677">
    <property type="term" value="F:DNA binding"/>
    <property type="evidence" value="ECO:0007669"/>
    <property type="project" value="InterPro"/>
</dbReference>
<feature type="binding site" evidence="15">
    <location>
        <position position="282"/>
    </location>
    <ligand>
        <name>NAD(+)</name>
        <dbReference type="ChEBI" id="CHEBI:57540"/>
    </ligand>
</feature>
<reference evidence="18" key="1">
    <citation type="submission" date="2016-11" db="EMBL/GenBank/DDBJ databases">
        <authorList>
            <person name="Varghese N."/>
            <person name="Submissions S."/>
        </authorList>
    </citation>
    <scope>NUCLEOTIDE SEQUENCE [LARGE SCALE GENOMIC DNA]</scope>
    <source>
        <strain evidence="18">DSM 11003</strain>
    </source>
</reference>
<dbReference type="EMBL" id="FQWY01000010">
    <property type="protein sequence ID" value="SHG71860.1"/>
    <property type="molecule type" value="Genomic_DNA"/>
</dbReference>
<dbReference type="Pfam" id="PF14520">
    <property type="entry name" value="HHH_5"/>
    <property type="match status" value="1"/>
</dbReference>
<evidence type="ECO:0000256" key="10">
    <source>
        <dbReference type="ARBA" id="ARBA00023027"/>
    </source>
</evidence>
<dbReference type="PANTHER" id="PTHR23389:SF9">
    <property type="entry name" value="DNA LIGASE"/>
    <property type="match status" value="1"/>
</dbReference>
<feature type="binding site" evidence="15">
    <location>
        <begin position="80"/>
        <end position="81"/>
    </location>
    <ligand>
        <name>NAD(+)</name>
        <dbReference type="ChEBI" id="CHEBI:57540"/>
    </ligand>
</feature>
<dbReference type="PANTHER" id="PTHR23389">
    <property type="entry name" value="CHROMOSOME TRANSMISSION FIDELITY FACTOR 18"/>
    <property type="match status" value="1"/>
</dbReference>
<evidence type="ECO:0000256" key="12">
    <source>
        <dbReference type="ARBA" id="ARBA00023211"/>
    </source>
</evidence>